<accession>A0ABV8QNM5</accession>
<keyword evidence="1" id="KW-0472">Membrane</keyword>
<dbReference type="InterPro" id="IPR009781">
    <property type="entry name" value="DUF1345"/>
</dbReference>
<evidence type="ECO:0000313" key="2">
    <source>
        <dbReference type="EMBL" id="MFC4261408.1"/>
    </source>
</evidence>
<organism evidence="2 3">
    <name type="scientific">Ferruginibacter yonginensis</name>
    <dbReference type="NCBI Taxonomy" id="1310416"/>
    <lineage>
        <taxon>Bacteria</taxon>
        <taxon>Pseudomonadati</taxon>
        <taxon>Bacteroidota</taxon>
        <taxon>Chitinophagia</taxon>
        <taxon>Chitinophagales</taxon>
        <taxon>Chitinophagaceae</taxon>
        <taxon>Ferruginibacter</taxon>
    </lineage>
</organism>
<feature type="transmembrane region" description="Helical" evidence="1">
    <location>
        <begin position="41"/>
        <end position="64"/>
    </location>
</feature>
<dbReference type="RefSeq" id="WP_379705696.1">
    <property type="nucleotide sequence ID" value="NZ_JBHSCZ010000001.1"/>
</dbReference>
<keyword evidence="1" id="KW-1133">Transmembrane helix</keyword>
<feature type="transmembrane region" description="Helical" evidence="1">
    <location>
        <begin position="200"/>
        <end position="223"/>
    </location>
</feature>
<keyword evidence="1" id="KW-0812">Transmembrane</keyword>
<name>A0ABV8QNM5_9BACT</name>
<evidence type="ECO:0000313" key="3">
    <source>
        <dbReference type="Proteomes" id="UP001595907"/>
    </source>
</evidence>
<feature type="transmembrane region" description="Helical" evidence="1">
    <location>
        <begin position="85"/>
        <end position="106"/>
    </location>
</feature>
<feature type="transmembrane region" description="Helical" evidence="1">
    <location>
        <begin position="118"/>
        <end position="142"/>
    </location>
</feature>
<sequence>MSTSKKSANIFLKMHPLQRMTLSLVLAVVTYFVLHKSDDPILFSIIASWCMFSFTYVLTSWIILFTRSIDDIKRLAIADDGSRTLVITATVIASFAAMVTVLILVVTSNEHQKSDWATVLVCFVSVILSWIMVHTILTFHYAHLYYDCVKRGDERIKGGLTFPGEALPNYLDFAYFSFIIGMTFQVSDVEITDKQIRRMALLHGLISFVLNTFVVALTVNFIAGLSK</sequence>
<comment type="caution">
    <text evidence="2">The sequence shown here is derived from an EMBL/GenBank/DDBJ whole genome shotgun (WGS) entry which is preliminary data.</text>
</comment>
<protein>
    <submittedName>
        <fullName evidence="2">DUF1345 domain-containing protein</fullName>
    </submittedName>
</protein>
<proteinExistence type="predicted"/>
<dbReference type="EMBL" id="JBHSCZ010000001">
    <property type="protein sequence ID" value="MFC4261408.1"/>
    <property type="molecule type" value="Genomic_DNA"/>
</dbReference>
<reference evidence="3" key="1">
    <citation type="journal article" date="2019" name="Int. J. Syst. Evol. Microbiol.">
        <title>The Global Catalogue of Microorganisms (GCM) 10K type strain sequencing project: providing services to taxonomists for standard genome sequencing and annotation.</title>
        <authorList>
            <consortium name="The Broad Institute Genomics Platform"/>
            <consortium name="The Broad Institute Genome Sequencing Center for Infectious Disease"/>
            <person name="Wu L."/>
            <person name="Ma J."/>
        </authorList>
    </citation>
    <scope>NUCLEOTIDE SEQUENCE [LARGE SCALE GENOMIC DNA]</scope>
    <source>
        <strain evidence="3">CECT 8289</strain>
    </source>
</reference>
<feature type="transmembrane region" description="Helical" evidence="1">
    <location>
        <begin position="20"/>
        <end position="35"/>
    </location>
</feature>
<keyword evidence="3" id="KW-1185">Reference proteome</keyword>
<dbReference type="Proteomes" id="UP001595907">
    <property type="component" value="Unassembled WGS sequence"/>
</dbReference>
<dbReference type="Pfam" id="PF07077">
    <property type="entry name" value="DUF1345"/>
    <property type="match status" value="1"/>
</dbReference>
<gene>
    <name evidence="2" type="ORF">ACFOWM_00835</name>
</gene>
<evidence type="ECO:0000256" key="1">
    <source>
        <dbReference type="SAM" id="Phobius"/>
    </source>
</evidence>